<evidence type="ECO:0000256" key="2">
    <source>
        <dbReference type="SAM" id="SignalP"/>
    </source>
</evidence>
<protein>
    <submittedName>
        <fullName evidence="4">M1 family metallopeptidase</fullName>
        <ecNumber evidence="4">3.4.11.-</ecNumber>
    </submittedName>
</protein>
<dbReference type="EMBL" id="JAYJLD010000011">
    <property type="protein sequence ID" value="MEB3101871.1"/>
    <property type="molecule type" value="Genomic_DNA"/>
</dbReference>
<dbReference type="Proteomes" id="UP001310386">
    <property type="component" value="Unassembled WGS sequence"/>
</dbReference>
<dbReference type="PANTHER" id="PTHR45726:SF3">
    <property type="entry name" value="LEUKOTRIENE A-4 HYDROLASE"/>
    <property type="match status" value="1"/>
</dbReference>
<sequence length="668" mass="75863">MIMKSKVFTTWLSLFAIALLSAAAVIFFHNSAPAGQQDAFVNKPVKPEKAKESPPPKENNEQPIEPKKPVPLSRRIVEYHINVQLDAGSQTLSGSQAMTWTHPGHYPVQDLYFHLYPNAFESKNTTFMKESGGKLRSDKMQDGSFGNMRITSIQTADGQELISRMTYVQPDDGNPNDHTLMKIRLDRPVQPGEKVTLLFKYTVQLPKVFARMGYSGDFVMAGQWFPKIAVYETAGTRNRKDEGWNLHQYHGNSEFYADFGIYSVAVTVPDTYLVAATGFPTQPPTARNGMKTFRFYADDVHDFAWAASPHFIYAEQPFSTANIPGVRIKLYLDPKQKDLQDRYFTAAKKALTDYSKWYGEYPYSTLSIVVPPPGGNGAGGMEYPTLITAWDASDSSPDTELERVLVHEIGHQYWYGMVASNEFEEPWLDEGLTSYAEGKVMEKEYGAQSNLPVEASYVTDPSALNLNAWQYANGDHYADNVYIRAKLVLTDIERRIGSKQMENVLRTYFQQWKFKHPTTSDFEQSLEQVTRQNWDDYFQHFVYGGNMIDYSVDAVRSVRIRENGITSYNNTVIISKRGGPYNTVPILIHFSDGSSLKKIWDGSGPHMQYQFKTPAPIDWVMIDPNYSMVLENKHINNFMKTTVSEPVQVRWNMGAAKALETLLGWIAW</sequence>
<keyword evidence="4" id="KW-0378">Hydrolase</keyword>
<accession>A0ABU5ZKN9</accession>
<dbReference type="InterPro" id="IPR034015">
    <property type="entry name" value="M1_LTA4H"/>
</dbReference>
<evidence type="ECO:0000256" key="1">
    <source>
        <dbReference type="SAM" id="MobiDB-lite"/>
    </source>
</evidence>
<keyword evidence="4" id="KW-0645">Protease</keyword>
<organism evidence="4 5">
    <name type="scientific">Ferviditalea candida</name>
    <dbReference type="NCBI Taxonomy" id="3108399"/>
    <lineage>
        <taxon>Bacteria</taxon>
        <taxon>Bacillati</taxon>
        <taxon>Bacillota</taxon>
        <taxon>Bacilli</taxon>
        <taxon>Bacillales</taxon>
        <taxon>Paenibacillaceae</taxon>
        <taxon>Ferviditalea</taxon>
    </lineage>
</organism>
<dbReference type="Gene3D" id="1.10.390.10">
    <property type="entry name" value="Neutral Protease Domain 2"/>
    <property type="match status" value="1"/>
</dbReference>
<dbReference type="EC" id="3.4.11.-" evidence="4"/>
<dbReference type="Pfam" id="PF01433">
    <property type="entry name" value="Peptidase_M1"/>
    <property type="match status" value="1"/>
</dbReference>
<dbReference type="GO" id="GO:0004177">
    <property type="term" value="F:aminopeptidase activity"/>
    <property type="evidence" value="ECO:0007669"/>
    <property type="project" value="UniProtKB-KW"/>
</dbReference>
<feature type="region of interest" description="Disordered" evidence="1">
    <location>
        <begin position="45"/>
        <end position="69"/>
    </location>
</feature>
<feature type="chain" id="PRO_5045176007" evidence="2">
    <location>
        <begin position="35"/>
        <end position="668"/>
    </location>
</feature>
<proteinExistence type="predicted"/>
<reference evidence="4" key="1">
    <citation type="submission" date="2023-12" db="EMBL/GenBank/DDBJ databases">
        <title>Fervidustalea candida gen. nov., sp. nov., a novel member of the family Paenibacillaceae isolated from a geothermal area.</title>
        <authorList>
            <person name="Li W.-J."/>
            <person name="Jiao J.-Y."/>
            <person name="Chen Y."/>
        </authorList>
    </citation>
    <scope>NUCLEOTIDE SEQUENCE</scope>
    <source>
        <strain evidence="4">SYSU GA230002</strain>
    </source>
</reference>
<dbReference type="InterPro" id="IPR014782">
    <property type="entry name" value="Peptidase_M1_dom"/>
</dbReference>
<dbReference type="SUPFAM" id="SSF55486">
    <property type="entry name" value="Metalloproteases ('zincins'), catalytic domain"/>
    <property type="match status" value="1"/>
</dbReference>
<keyword evidence="2" id="KW-0732">Signal</keyword>
<comment type="caution">
    <text evidence="4">The sequence shown here is derived from an EMBL/GenBank/DDBJ whole genome shotgun (WGS) entry which is preliminary data.</text>
</comment>
<dbReference type="CDD" id="cd09604">
    <property type="entry name" value="M1_APN_like"/>
    <property type="match status" value="1"/>
</dbReference>
<keyword evidence="4" id="KW-0031">Aminopeptidase</keyword>
<feature type="compositionally biased region" description="Basic and acidic residues" evidence="1">
    <location>
        <begin position="45"/>
        <end position="68"/>
    </location>
</feature>
<evidence type="ECO:0000313" key="5">
    <source>
        <dbReference type="Proteomes" id="UP001310386"/>
    </source>
</evidence>
<feature type="signal peptide" evidence="2">
    <location>
        <begin position="1"/>
        <end position="34"/>
    </location>
</feature>
<dbReference type="PANTHER" id="PTHR45726">
    <property type="entry name" value="LEUKOTRIENE A-4 HYDROLASE"/>
    <property type="match status" value="1"/>
</dbReference>
<feature type="domain" description="Peptidase M1 membrane alanine aminopeptidase" evidence="3">
    <location>
        <begin position="347"/>
        <end position="537"/>
    </location>
</feature>
<evidence type="ECO:0000259" key="3">
    <source>
        <dbReference type="Pfam" id="PF01433"/>
    </source>
</evidence>
<evidence type="ECO:0000313" key="4">
    <source>
        <dbReference type="EMBL" id="MEB3101871.1"/>
    </source>
</evidence>
<name>A0ABU5ZKN9_9BACL</name>
<gene>
    <name evidence="4" type="ORF">VF724_09360</name>
</gene>
<dbReference type="InterPro" id="IPR027268">
    <property type="entry name" value="Peptidase_M4/M1_CTD_sf"/>
</dbReference>
<keyword evidence="5" id="KW-1185">Reference proteome</keyword>